<organism evidence="1 2">
    <name type="scientific">Haloarcula marismortui ATCC 33799</name>
    <dbReference type="NCBI Taxonomy" id="662475"/>
    <lineage>
        <taxon>Archaea</taxon>
        <taxon>Methanobacteriati</taxon>
        <taxon>Methanobacteriota</taxon>
        <taxon>Stenosarchaea group</taxon>
        <taxon>Halobacteria</taxon>
        <taxon>Halobacteriales</taxon>
        <taxon>Haloarculaceae</taxon>
        <taxon>Haloarcula</taxon>
    </lineage>
</organism>
<evidence type="ECO:0000313" key="1">
    <source>
        <dbReference type="EMBL" id="EMA18798.1"/>
    </source>
</evidence>
<accession>M0KD92</accession>
<proteinExistence type="predicted"/>
<dbReference type="AlphaFoldDB" id="M0KD92"/>
<evidence type="ECO:0000313" key="2">
    <source>
        <dbReference type="Proteomes" id="UP000011687"/>
    </source>
</evidence>
<dbReference type="Proteomes" id="UP000011687">
    <property type="component" value="Unassembled WGS sequence"/>
</dbReference>
<keyword evidence="2" id="KW-1185">Reference proteome</keyword>
<gene>
    <name evidence="1" type="ORF">C435_09169</name>
</gene>
<protein>
    <submittedName>
        <fullName evidence="1">CRISPR-associated Cas2 family protein</fullName>
    </submittedName>
</protein>
<comment type="caution">
    <text evidence="1">The sequence shown here is derived from an EMBL/GenBank/DDBJ whole genome shotgun (WGS) entry which is preliminary data.</text>
</comment>
<reference evidence="1 2" key="1">
    <citation type="journal article" date="2014" name="PLoS Genet.">
        <title>Phylogenetically driven sequencing of extremely halophilic archaea reveals strategies for static and dynamic osmo-response.</title>
        <authorList>
            <person name="Becker E.A."/>
            <person name="Seitzer P.M."/>
            <person name="Tritt A."/>
            <person name="Larsen D."/>
            <person name="Krusor M."/>
            <person name="Yao A.I."/>
            <person name="Wu D."/>
            <person name="Madern D."/>
            <person name="Eisen J.A."/>
            <person name="Darling A.E."/>
            <person name="Facciotti M.T."/>
        </authorList>
    </citation>
    <scope>NUCLEOTIDE SEQUENCE [LARGE SCALE GENOMIC DNA]</scope>
    <source>
        <strain evidence="1 2">ATCC 33799</strain>
    </source>
</reference>
<sequence length="35" mass="4152">MLEEGESVMVYRMDSESYVERSVYGDDPMDDQQFL</sequence>
<name>M0KD92_9EURY</name>
<dbReference type="EMBL" id="AOLS01000047">
    <property type="protein sequence ID" value="EMA18798.1"/>
    <property type="molecule type" value="Genomic_DNA"/>
</dbReference>